<evidence type="ECO:0000313" key="4">
    <source>
        <dbReference type="Proteomes" id="UP001642483"/>
    </source>
</evidence>
<dbReference type="EMBL" id="CAWYQH010000097">
    <property type="protein sequence ID" value="CAK8683703.1"/>
    <property type="molecule type" value="Genomic_DNA"/>
</dbReference>
<evidence type="ECO:0000256" key="1">
    <source>
        <dbReference type="SAM" id="MobiDB-lite"/>
    </source>
</evidence>
<organism evidence="3 4">
    <name type="scientific">Clavelina lepadiformis</name>
    <name type="common">Light-bulb sea squirt</name>
    <name type="synonym">Ascidia lepadiformis</name>
    <dbReference type="NCBI Taxonomy" id="159417"/>
    <lineage>
        <taxon>Eukaryota</taxon>
        <taxon>Metazoa</taxon>
        <taxon>Chordata</taxon>
        <taxon>Tunicata</taxon>
        <taxon>Ascidiacea</taxon>
        <taxon>Aplousobranchia</taxon>
        <taxon>Clavelinidae</taxon>
        <taxon>Clavelina</taxon>
    </lineage>
</organism>
<reference evidence="3 4" key="1">
    <citation type="submission" date="2024-02" db="EMBL/GenBank/DDBJ databases">
        <authorList>
            <person name="Daric V."/>
            <person name="Darras S."/>
        </authorList>
    </citation>
    <scope>NUCLEOTIDE SEQUENCE [LARGE SCALE GENOMIC DNA]</scope>
</reference>
<feature type="transmembrane region" description="Helical" evidence="2">
    <location>
        <begin position="75"/>
        <end position="104"/>
    </location>
</feature>
<dbReference type="InterPro" id="IPR040350">
    <property type="entry name" value="TMEM272"/>
</dbReference>
<keyword evidence="2" id="KW-0812">Transmembrane</keyword>
<dbReference type="Proteomes" id="UP001642483">
    <property type="component" value="Unassembled WGS sequence"/>
</dbReference>
<feature type="region of interest" description="Disordered" evidence="1">
    <location>
        <begin position="1"/>
        <end position="51"/>
    </location>
</feature>
<feature type="transmembrane region" description="Helical" evidence="2">
    <location>
        <begin position="116"/>
        <end position="136"/>
    </location>
</feature>
<evidence type="ECO:0000313" key="3">
    <source>
        <dbReference type="EMBL" id="CAK8683703.1"/>
    </source>
</evidence>
<accession>A0ABP0FYG9</accession>
<protein>
    <submittedName>
        <fullName evidence="3">Uncharacterized protein</fullName>
    </submittedName>
</protein>
<dbReference type="PANTHER" id="PTHR33444">
    <property type="entry name" value="SI:DKEY-19B23.12-RELATED"/>
    <property type="match status" value="1"/>
</dbReference>
<feature type="transmembrane region" description="Helical" evidence="2">
    <location>
        <begin position="156"/>
        <end position="182"/>
    </location>
</feature>
<keyword evidence="2" id="KW-1133">Transmembrane helix</keyword>
<name>A0ABP0FYG9_CLALP</name>
<feature type="transmembrane region" description="Helical" evidence="2">
    <location>
        <begin position="202"/>
        <end position="228"/>
    </location>
</feature>
<feature type="compositionally biased region" description="Polar residues" evidence="1">
    <location>
        <begin position="35"/>
        <end position="45"/>
    </location>
</feature>
<comment type="caution">
    <text evidence="3">The sequence shown here is derived from an EMBL/GenBank/DDBJ whole genome shotgun (WGS) entry which is preliminary data.</text>
</comment>
<gene>
    <name evidence="3" type="ORF">CVLEPA_LOCUS14746</name>
</gene>
<keyword evidence="2" id="KW-0472">Membrane</keyword>
<evidence type="ECO:0000256" key="2">
    <source>
        <dbReference type="SAM" id="Phobius"/>
    </source>
</evidence>
<proteinExistence type="predicted"/>
<sequence>MTEAKQYGTMNDPESGPAPDYYPDAEHNEPATEPSLPTYTETQNEAPPPTYESIYGEIKAAQRNSSNRGHFLKSVCLILFNTIGFTILIAVLLAVPIAMIVVGALNLHRCPIERFIPIWLIVGGSVGAFMQLMSIIKRIKSKCEGTESEEEDGKAYSGCSGLLGCFNIAWFLAGNVWVYRIYHPNTNPADDDSWCDATTYYLAFWVITSVYIAILFMCCCSCCIAVLVGGKSSSDD</sequence>
<keyword evidence="4" id="KW-1185">Reference proteome</keyword>
<dbReference type="PANTHER" id="PTHR33444:SF2">
    <property type="entry name" value="MARVEL DOMAIN-CONTAINING PROTEIN"/>
    <property type="match status" value="1"/>
</dbReference>